<reference evidence="2 3" key="1">
    <citation type="journal article" date="2017" name="Genome Biol. Evol.">
        <title>Phytophthora megakarya and P. palmivora, closely related causal agents of cacao black pod rot, underwent increases in genome sizes and gene numbers by different mechanisms.</title>
        <authorList>
            <person name="Ali S.S."/>
            <person name="Shao J."/>
            <person name="Lary D.J."/>
            <person name="Kronmiller B."/>
            <person name="Shen D."/>
            <person name="Strem M.D."/>
            <person name="Amoako-Attah I."/>
            <person name="Akrofi A.Y."/>
            <person name="Begoude B.A."/>
            <person name="Ten Hoopen G.M."/>
            <person name="Coulibaly K."/>
            <person name="Kebe B.I."/>
            <person name="Melnick R.L."/>
            <person name="Guiltinan M.J."/>
            <person name="Tyler B.M."/>
            <person name="Meinhardt L.W."/>
            <person name="Bailey B.A."/>
        </authorList>
    </citation>
    <scope>NUCLEOTIDE SEQUENCE [LARGE SCALE GENOMIC DNA]</scope>
    <source>
        <strain evidence="3">sbr112.9</strain>
    </source>
</reference>
<dbReference type="AlphaFoldDB" id="A0A2P4WZ17"/>
<dbReference type="OrthoDB" id="6146839at2759"/>
<dbReference type="EMBL" id="NCKW01020210">
    <property type="protein sequence ID" value="POM58547.1"/>
    <property type="molecule type" value="Genomic_DNA"/>
</dbReference>
<dbReference type="Proteomes" id="UP000237271">
    <property type="component" value="Unassembled WGS sequence"/>
</dbReference>
<protein>
    <submittedName>
        <fullName evidence="2">Uncharacterized protein</fullName>
    </submittedName>
</protein>
<organism evidence="2 3">
    <name type="scientific">Phytophthora palmivora</name>
    <dbReference type="NCBI Taxonomy" id="4796"/>
    <lineage>
        <taxon>Eukaryota</taxon>
        <taxon>Sar</taxon>
        <taxon>Stramenopiles</taxon>
        <taxon>Oomycota</taxon>
        <taxon>Peronosporomycetes</taxon>
        <taxon>Peronosporales</taxon>
        <taxon>Peronosporaceae</taxon>
        <taxon>Phytophthora</taxon>
    </lineage>
</organism>
<keyword evidence="1" id="KW-0812">Transmembrane</keyword>
<proteinExistence type="predicted"/>
<gene>
    <name evidence="2" type="ORF">PHPALM_36789</name>
</gene>
<comment type="caution">
    <text evidence="2">The sequence shown here is derived from an EMBL/GenBank/DDBJ whole genome shotgun (WGS) entry which is preliminary data.</text>
</comment>
<evidence type="ECO:0000313" key="3">
    <source>
        <dbReference type="Proteomes" id="UP000237271"/>
    </source>
</evidence>
<accession>A0A2P4WZ17</accession>
<evidence type="ECO:0000313" key="2">
    <source>
        <dbReference type="EMBL" id="POM58547.1"/>
    </source>
</evidence>
<keyword evidence="1" id="KW-1133">Transmembrane helix</keyword>
<feature type="transmembrane region" description="Helical" evidence="1">
    <location>
        <begin position="98"/>
        <end position="120"/>
    </location>
</feature>
<keyword evidence="1" id="KW-0472">Membrane</keyword>
<evidence type="ECO:0000256" key="1">
    <source>
        <dbReference type="SAM" id="Phobius"/>
    </source>
</evidence>
<name>A0A2P4WZ17_9STRA</name>
<sequence length="175" mass="20033">MVRDRFMRISSNLHFSSNEDERARTDKAWKQQPVCDALAQRFQRGYILPAMKAYVTIPIKLQPYKSLSKRYAPQMGDKALYALLLIYCILHSRAPPRAYIFLAPMFAIVCLRANFLVMLYTQQGDVDVVPDVRSGLAAVVRNLREVSGRLVLELALRDSLAPIIITPRCLWQCKC</sequence>
<keyword evidence="3" id="KW-1185">Reference proteome</keyword>